<protein>
    <submittedName>
        <fullName evidence="5">Uncharacterized protein</fullName>
    </submittedName>
</protein>
<reference evidence="5" key="1">
    <citation type="submission" date="2021-01" db="EMBL/GenBank/DDBJ databases">
        <authorList>
            <person name="Corre E."/>
            <person name="Pelletier E."/>
            <person name="Niang G."/>
            <person name="Scheremetjew M."/>
            <person name="Finn R."/>
            <person name="Kale V."/>
            <person name="Holt S."/>
            <person name="Cochrane G."/>
            <person name="Meng A."/>
            <person name="Brown T."/>
            <person name="Cohen L."/>
        </authorList>
    </citation>
    <scope>NUCLEOTIDE SEQUENCE</scope>
    <source>
        <strain evidence="5">Grunow 1884</strain>
    </source>
</reference>
<sequence>MIRSIAVVLLALSASYASAFTVTPTMRSVVTPSSTSLYRGLMSPEELDGLMTDGKDCEEGECSIDDVDDLIGSLLEQQKLLYDRVQELKELVKVLESLNEDESRDVDEVKETVRAITRIFQMGAKASGNDYPALTKPTGYSGEVGDGPTTAYDALEPKKWKASDSSP</sequence>
<keyword evidence="1" id="KW-0175">Coiled coil</keyword>
<gene>
    <name evidence="4" type="ORF">OSIN01602_LOCUS4368</name>
    <name evidence="5" type="ORF">OSIN01602_LOCUS4369</name>
</gene>
<name>A0A6U1TJD0_TRICV</name>
<dbReference type="EMBL" id="HBGO01007749">
    <property type="protein sequence ID" value="CAD9327759.1"/>
    <property type="molecule type" value="Transcribed_RNA"/>
</dbReference>
<dbReference type="EMBL" id="HBGO01007750">
    <property type="protein sequence ID" value="CAD9327760.1"/>
    <property type="molecule type" value="Transcribed_RNA"/>
</dbReference>
<organism evidence="5">
    <name type="scientific">Trieres chinensis</name>
    <name type="common">Marine centric diatom</name>
    <name type="synonym">Odontella sinensis</name>
    <dbReference type="NCBI Taxonomy" id="1514140"/>
    <lineage>
        <taxon>Eukaryota</taxon>
        <taxon>Sar</taxon>
        <taxon>Stramenopiles</taxon>
        <taxon>Ochrophyta</taxon>
        <taxon>Bacillariophyta</taxon>
        <taxon>Mediophyceae</taxon>
        <taxon>Biddulphiophycidae</taxon>
        <taxon>Eupodiscales</taxon>
        <taxon>Parodontellaceae</taxon>
        <taxon>Trieres</taxon>
    </lineage>
</organism>
<evidence type="ECO:0000256" key="2">
    <source>
        <dbReference type="SAM" id="MobiDB-lite"/>
    </source>
</evidence>
<feature type="chain" id="PRO_5036393793" evidence="3">
    <location>
        <begin position="20"/>
        <end position="167"/>
    </location>
</feature>
<dbReference type="AlphaFoldDB" id="A0A6U1TJD0"/>
<evidence type="ECO:0000313" key="5">
    <source>
        <dbReference type="EMBL" id="CAD9327760.1"/>
    </source>
</evidence>
<feature type="coiled-coil region" evidence="1">
    <location>
        <begin position="85"/>
        <end position="112"/>
    </location>
</feature>
<feature type="compositionally biased region" description="Basic and acidic residues" evidence="2">
    <location>
        <begin position="155"/>
        <end position="167"/>
    </location>
</feature>
<proteinExistence type="predicted"/>
<feature type="region of interest" description="Disordered" evidence="2">
    <location>
        <begin position="127"/>
        <end position="167"/>
    </location>
</feature>
<keyword evidence="3" id="KW-0732">Signal</keyword>
<evidence type="ECO:0000256" key="1">
    <source>
        <dbReference type="SAM" id="Coils"/>
    </source>
</evidence>
<accession>A0A6U1TJD0</accession>
<evidence type="ECO:0000256" key="3">
    <source>
        <dbReference type="SAM" id="SignalP"/>
    </source>
</evidence>
<evidence type="ECO:0000313" key="4">
    <source>
        <dbReference type="EMBL" id="CAD9327759.1"/>
    </source>
</evidence>
<feature type="signal peptide" evidence="3">
    <location>
        <begin position="1"/>
        <end position="19"/>
    </location>
</feature>